<dbReference type="Gene3D" id="3.90.105.50">
    <property type="match status" value="1"/>
</dbReference>
<evidence type="ECO:0000259" key="1">
    <source>
        <dbReference type="Pfam" id="PF12728"/>
    </source>
</evidence>
<sequence length="95" mass="11341">MNNLEIEKRLERIEKLLAFNKRVLTFDEASDYTGISKSYLYKLTSDNKIPFSKPNGKVIFFEKEKLENWLLRNHRKSKQETKDEALSYVLKNKKV</sequence>
<dbReference type="SUPFAM" id="SSF46955">
    <property type="entry name" value="Putative DNA-binding domain"/>
    <property type="match status" value="1"/>
</dbReference>
<dbReference type="OrthoDB" id="597977at2"/>
<reference evidence="2 3" key="1">
    <citation type="journal article" date="2012" name="J. Bacteriol.">
        <title>Genome Sequence of Galbibacter marinum Type Strain ck-I2-15.</title>
        <authorList>
            <person name="Lai Q."/>
            <person name="Li C."/>
            <person name="Shao Z."/>
        </authorList>
    </citation>
    <scope>NUCLEOTIDE SEQUENCE [LARGE SCALE GENOMIC DNA]</scope>
    <source>
        <strain evidence="3">ck-I2-15</strain>
    </source>
</reference>
<gene>
    <name evidence="2" type="ORF">I215_06662</name>
</gene>
<accession>K2QLH2</accession>
<dbReference type="InterPro" id="IPR009061">
    <property type="entry name" value="DNA-bd_dom_put_sf"/>
</dbReference>
<dbReference type="STRING" id="555500.I215_06662"/>
<dbReference type="eggNOG" id="COG3311">
    <property type="taxonomic scope" value="Bacteria"/>
</dbReference>
<protein>
    <submittedName>
        <fullName evidence="2">Excisionase</fullName>
    </submittedName>
</protein>
<dbReference type="Pfam" id="PF12728">
    <property type="entry name" value="HTH_17"/>
    <property type="match status" value="1"/>
</dbReference>
<keyword evidence="3" id="KW-1185">Reference proteome</keyword>
<name>K2QLH2_9FLAO</name>
<dbReference type="Proteomes" id="UP000007364">
    <property type="component" value="Unassembled WGS sequence"/>
</dbReference>
<dbReference type="InterPro" id="IPR041657">
    <property type="entry name" value="HTH_17"/>
</dbReference>
<evidence type="ECO:0000313" key="3">
    <source>
        <dbReference type="Proteomes" id="UP000007364"/>
    </source>
</evidence>
<dbReference type="PATRIC" id="fig|555500.3.peg.1380"/>
<evidence type="ECO:0000313" key="2">
    <source>
        <dbReference type="EMBL" id="EKF55617.1"/>
    </source>
</evidence>
<dbReference type="NCBIfam" id="TIGR01764">
    <property type="entry name" value="excise"/>
    <property type="match status" value="1"/>
</dbReference>
<dbReference type="EMBL" id="AMSG01000006">
    <property type="protein sequence ID" value="EKF55617.1"/>
    <property type="molecule type" value="Genomic_DNA"/>
</dbReference>
<dbReference type="RefSeq" id="WP_008991198.1">
    <property type="nucleotide sequence ID" value="NZ_AMSG01000006.1"/>
</dbReference>
<dbReference type="InterPro" id="IPR038148">
    <property type="entry name" value="Tn1545/Tn916_Xis"/>
</dbReference>
<comment type="caution">
    <text evidence="2">The sequence shown here is derived from an EMBL/GenBank/DDBJ whole genome shotgun (WGS) entry which is preliminary data.</text>
</comment>
<feature type="domain" description="Helix-turn-helix" evidence="1">
    <location>
        <begin position="23"/>
        <end position="73"/>
    </location>
</feature>
<dbReference type="InterPro" id="IPR010093">
    <property type="entry name" value="SinI_DNA-bd"/>
</dbReference>
<proteinExistence type="predicted"/>
<dbReference type="AlphaFoldDB" id="K2QLH2"/>
<organism evidence="2 3">
    <name type="scientific">Galbibacter marinus</name>
    <dbReference type="NCBI Taxonomy" id="555500"/>
    <lineage>
        <taxon>Bacteria</taxon>
        <taxon>Pseudomonadati</taxon>
        <taxon>Bacteroidota</taxon>
        <taxon>Flavobacteriia</taxon>
        <taxon>Flavobacteriales</taxon>
        <taxon>Flavobacteriaceae</taxon>
        <taxon>Galbibacter</taxon>
    </lineage>
</organism>
<dbReference type="GO" id="GO:0003677">
    <property type="term" value="F:DNA binding"/>
    <property type="evidence" value="ECO:0007669"/>
    <property type="project" value="InterPro"/>
</dbReference>